<dbReference type="AlphaFoldDB" id="A0A261Y2S9"/>
<dbReference type="InterPro" id="IPR003462">
    <property type="entry name" value="ODC_Mu_crystall"/>
</dbReference>
<dbReference type="GO" id="GO:0005737">
    <property type="term" value="C:cytoplasm"/>
    <property type="evidence" value="ECO:0007669"/>
    <property type="project" value="TreeGrafter"/>
</dbReference>
<gene>
    <name evidence="2" type="ORF">BZG36_02654</name>
</gene>
<dbReference type="PANTHER" id="PTHR13812">
    <property type="entry name" value="KETIMINE REDUCTASE MU-CRYSTALLIN"/>
    <property type="match status" value="1"/>
</dbReference>
<proteinExistence type="inferred from homology"/>
<dbReference type="EMBL" id="MVBO01000026">
    <property type="protein sequence ID" value="OZJ04930.1"/>
    <property type="molecule type" value="Genomic_DNA"/>
</dbReference>
<dbReference type="InterPro" id="IPR023401">
    <property type="entry name" value="ODC_N"/>
</dbReference>
<evidence type="ECO:0000313" key="2">
    <source>
        <dbReference type="EMBL" id="OZJ04930.1"/>
    </source>
</evidence>
<dbReference type="InterPro" id="IPR036291">
    <property type="entry name" value="NAD(P)-bd_dom_sf"/>
</dbReference>
<name>A0A261Y2S9_9FUNG</name>
<accession>A0A261Y2S9</accession>
<keyword evidence="3" id="KW-1185">Reference proteome</keyword>
<dbReference type="Pfam" id="PF02423">
    <property type="entry name" value="OCD_Mu_crystall"/>
    <property type="match status" value="1"/>
</dbReference>
<protein>
    <recommendedName>
        <fullName evidence="4">Ornithine cyclodeaminase</fullName>
    </recommendedName>
</protein>
<dbReference type="PIRSF" id="PIRSF001439">
    <property type="entry name" value="CryM"/>
    <property type="match status" value="1"/>
</dbReference>
<dbReference type="OrthoDB" id="41492at2759"/>
<comment type="caution">
    <text evidence="2">The sequence shown here is derived from an EMBL/GenBank/DDBJ whole genome shotgun (WGS) entry which is preliminary data.</text>
</comment>
<dbReference type="Proteomes" id="UP000242875">
    <property type="component" value="Unassembled WGS sequence"/>
</dbReference>
<evidence type="ECO:0000313" key="3">
    <source>
        <dbReference type="Proteomes" id="UP000242875"/>
    </source>
</evidence>
<dbReference type="Gene3D" id="3.30.1780.10">
    <property type="entry name" value="ornithine cyclodeaminase, domain 1"/>
    <property type="match status" value="1"/>
</dbReference>
<dbReference type="SUPFAM" id="SSF51735">
    <property type="entry name" value="NAD(P)-binding Rossmann-fold domains"/>
    <property type="match status" value="1"/>
</dbReference>
<organism evidence="2 3">
    <name type="scientific">Bifiguratus adelaidae</name>
    <dbReference type="NCBI Taxonomy" id="1938954"/>
    <lineage>
        <taxon>Eukaryota</taxon>
        <taxon>Fungi</taxon>
        <taxon>Fungi incertae sedis</taxon>
        <taxon>Mucoromycota</taxon>
        <taxon>Mucoromycotina</taxon>
        <taxon>Endogonomycetes</taxon>
        <taxon>Endogonales</taxon>
        <taxon>Endogonales incertae sedis</taxon>
        <taxon>Bifiguratus</taxon>
    </lineage>
</organism>
<evidence type="ECO:0000256" key="1">
    <source>
        <dbReference type="ARBA" id="ARBA00008903"/>
    </source>
</evidence>
<reference evidence="2 3" key="1">
    <citation type="journal article" date="2017" name="Mycologia">
        <title>Bifiguratus adelaidae, gen. et sp. nov., a new member of Mucoromycotina in endophytic and soil-dwelling habitats.</title>
        <authorList>
            <person name="Torres-Cruz T.J."/>
            <person name="Billingsley Tobias T.L."/>
            <person name="Almatruk M."/>
            <person name="Hesse C."/>
            <person name="Kuske C.R."/>
            <person name="Desiro A."/>
            <person name="Benucci G.M."/>
            <person name="Bonito G."/>
            <person name="Stajich J.E."/>
            <person name="Dunlap C."/>
            <person name="Arnold A.E."/>
            <person name="Porras-Alfaro A."/>
        </authorList>
    </citation>
    <scope>NUCLEOTIDE SEQUENCE [LARGE SCALE GENOMIC DNA]</scope>
    <source>
        <strain evidence="2 3">AZ0501</strain>
    </source>
</reference>
<dbReference type="PANTHER" id="PTHR13812:SF19">
    <property type="entry name" value="KETIMINE REDUCTASE MU-CRYSTALLIN"/>
    <property type="match status" value="1"/>
</dbReference>
<evidence type="ECO:0008006" key="4">
    <source>
        <dbReference type="Google" id="ProtNLM"/>
    </source>
</evidence>
<comment type="similarity">
    <text evidence="1">Belongs to the ornithine cyclodeaminase/mu-crystallin family.</text>
</comment>
<sequence length="335" mass="36203">MRAIGAADVDKLLEDADVEELLSNQAACFKALSSKSSLVQSPHRTKIETEQHTLLFMPSRLSGANAAIKVVGVPKSGSAGLPSTTAVFDERTGQVSAIINSAKLTALRTAAGSALATRLVSSVDAKHLMVFGTGAQGKAHIELILHVRPKIESLTLWNRTAPRGQELAQWAKRRYPNLQISVIVGDESLQAAVASADIICTCTNASSPLFDGQWLKEQVHLNSIGSYTPYMQEIDQKTVLSATKVIVDSRDACLLEAGEHIRSVQEGHRHPETDWVELGEILGEIENDKSEVLEKWNGKRSIFKSVGISAQDSAVANWIAEAAQLRGLGTMIENF</sequence>
<dbReference type="Gene3D" id="3.40.50.720">
    <property type="entry name" value="NAD(P)-binding Rossmann-like Domain"/>
    <property type="match status" value="1"/>
</dbReference>